<evidence type="ECO:0000256" key="8">
    <source>
        <dbReference type="SAM" id="MobiDB-lite"/>
    </source>
</evidence>
<dbReference type="OrthoDB" id="5512at2759"/>
<dbReference type="AlphaFoldDB" id="A0A8S9ZR02"/>
<evidence type="ECO:0000256" key="1">
    <source>
        <dbReference type="ARBA" id="ARBA00004180"/>
    </source>
</evidence>
<dbReference type="GO" id="GO:0032050">
    <property type="term" value="F:clathrin heavy chain binding"/>
    <property type="evidence" value="ECO:0007669"/>
    <property type="project" value="TreeGrafter"/>
</dbReference>
<keyword evidence="10" id="KW-1185">Reference proteome</keyword>
<dbReference type="GO" id="GO:0005198">
    <property type="term" value="F:structural molecule activity"/>
    <property type="evidence" value="ECO:0007669"/>
    <property type="project" value="InterPro"/>
</dbReference>
<evidence type="ECO:0000256" key="4">
    <source>
        <dbReference type="ARBA" id="ARBA00023176"/>
    </source>
</evidence>
<comment type="similarity">
    <text evidence="2 6">Belongs to the clathrin light chain family.</text>
</comment>
<keyword evidence="4 6" id="KW-0168">Coated pit</keyword>
<feature type="region of interest" description="Disordered" evidence="8">
    <location>
        <begin position="183"/>
        <end position="238"/>
    </location>
</feature>
<dbReference type="PANTHER" id="PTHR10639">
    <property type="entry name" value="CLATHRIN LIGHT CHAIN"/>
    <property type="match status" value="1"/>
</dbReference>
<evidence type="ECO:0000256" key="2">
    <source>
        <dbReference type="ARBA" id="ARBA00005263"/>
    </source>
</evidence>
<reference evidence="9" key="1">
    <citation type="journal article" date="2020" name="Ecol. Evol.">
        <title>Genome structure and content of the rice root-knot nematode (Meloidogyne graminicola).</title>
        <authorList>
            <person name="Phan N.T."/>
            <person name="Danchin E.G.J."/>
            <person name="Klopp C."/>
            <person name="Perfus-Barbeoch L."/>
            <person name="Kozlowski D.K."/>
            <person name="Koutsovoulos G.D."/>
            <person name="Lopez-Roques C."/>
            <person name="Bouchez O."/>
            <person name="Zahm M."/>
            <person name="Besnard G."/>
            <person name="Bellafiore S."/>
        </authorList>
    </citation>
    <scope>NUCLEOTIDE SEQUENCE</scope>
    <source>
        <strain evidence="9">VN-18</strain>
    </source>
</reference>
<evidence type="ECO:0000256" key="5">
    <source>
        <dbReference type="ARBA" id="ARBA00023329"/>
    </source>
</evidence>
<evidence type="ECO:0000256" key="6">
    <source>
        <dbReference type="RuleBase" id="RU363137"/>
    </source>
</evidence>
<keyword evidence="3 6" id="KW-0472">Membrane</keyword>
<dbReference type="GO" id="GO:0030132">
    <property type="term" value="C:clathrin coat of coated pit"/>
    <property type="evidence" value="ECO:0007669"/>
    <property type="project" value="InterPro"/>
</dbReference>
<comment type="subcellular location">
    <subcellularLocation>
        <location evidence="1 6">Cytoplasmic vesicle membrane</location>
        <topology evidence="1 6">Peripheral membrane protein</topology>
        <orientation evidence="1 6">Cytoplasmic side</orientation>
    </subcellularLocation>
    <subcellularLocation>
        <location evidence="6">Membrane</location>
        <location evidence="6">Coated pit</location>
        <topology evidence="6">Peripheral membrane protein</topology>
        <orientation evidence="6">Cytoplasmic side</orientation>
    </subcellularLocation>
    <text evidence="6">Cytoplasmic face of coated pits and vesicles.</text>
</comment>
<evidence type="ECO:0000313" key="10">
    <source>
        <dbReference type="Proteomes" id="UP000605970"/>
    </source>
</evidence>
<keyword evidence="7" id="KW-0175">Coiled coil</keyword>
<name>A0A8S9ZR02_9BILA</name>
<evidence type="ECO:0000256" key="7">
    <source>
        <dbReference type="SAM" id="Coils"/>
    </source>
</evidence>
<gene>
    <name evidence="9" type="ORF">Mgra_00004905</name>
</gene>
<proteinExistence type="inferred from homology"/>
<dbReference type="EMBL" id="JABEBT010000039">
    <property type="protein sequence ID" value="KAF7635664.1"/>
    <property type="molecule type" value="Genomic_DNA"/>
</dbReference>
<evidence type="ECO:0000313" key="9">
    <source>
        <dbReference type="EMBL" id="KAF7635664.1"/>
    </source>
</evidence>
<feature type="coiled-coil region" evidence="7">
    <location>
        <begin position="101"/>
        <end position="144"/>
    </location>
</feature>
<dbReference type="GO" id="GO:0072583">
    <property type="term" value="P:clathrin-dependent endocytosis"/>
    <property type="evidence" value="ECO:0007669"/>
    <property type="project" value="TreeGrafter"/>
</dbReference>
<dbReference type="GO" id="GO:0030130">
    <property type="term" value="C:clathrin coat of trans-Golgi network vesicle"/>
    <property type="evidence" value="ECO:0007669"/>
    <property type="project" value="InterPro"/>
</dbReference>
<dbReference type="Proteomes" id="UP000605970">
    <property type="component" value="Unassembled WGS sequence"/>
</dbReference>
<keyword evidence="5 6" id="KW-0968">Cytoplasmic vesicle</keyword>
<accession>A0A8S9ZR02</accession>
<comment type="caution">
    <text evidence="9">The sequence shown here is derived from an EMBL/GenBank/DDBJ whole genome shotgun (WGS) entry which is preliminary data.</text>
</comment>
<organism evidence="9 10">
    <name type="scientific">Meloidogyne graminicola</name>
    <dbReference type="NCBI Taxonomy" id="189291"/>
    <lineage>
        <taxon>Eukaryota</taxon>
        <taxon>Metazoa</taxon>
        <taxon>Ecdysozoa</taxon>
        <taxon>Nematoda</taxon>
        <taxon>Chromadorea</taxon>
        <taxon>Rhabditida</taxon>
        <taxon>Tylenchina</taxon>
        <taxon>Tylenchomorpha</taxon>
        <taxon>Tylenchoidea</taxon>
        <taxon>Meloidogynidae</taxon>
        <taxon>Meloidogyninae</taxon>
        <taxon>Meloidogyne</taxon>
    </lineage>
</organism>
<evidence type="ECO:0000256" key="3">
    <source>
        <dbReference type="ARBA" id="ARBA00023136"/>
    </source>
</evidence>
<dbReference type="PANTHER" id="PTHR10639:SF7">
    <property type="entry name" value="CLATHRIN LIGHT CHAIN"/>
    <property type="match status" value="1"/>
</dbReference>
<sequence length="238" mass="26614">MESNDPVSEFLAREQNVLGDLGEDLIVQPELGGSSAENNVTENGFPEGQTLTNGTSAFDLTQFNSDSNLASLANDVENYTTITTRSQSTQPDEEPEKLRKWREQQAQMIALKDEQEEAKKEELRQQAKKELEQFYAKREEELALRKKLNLERQQALTESTNTKYDENDDGAMWERVAKMIEGNNSALSGTSTLQGKSKSTGGHQGSSLPKDTSRMKQLILMYARGGEQNEKSPSPEMT</sequence>
<dbReference type="InterPro" id="IPR000996">
    <property type="entry name" value="Clathrin_L-chain"/>
</dbReference>
<dbReference type="Pfam" id="PF01086">
    <property type="entry name" value="Clathrin_lg_ch"/>
    <property type="match status" value="1"/>
</dbReference>
<feature type="compositionally biased region" description="Polar residues" evidence="8">
    <location>
        <begin position="183"/>
        <end position="210"/>
    </location>
</feature>
<dbReference type="GO" id="GO:0006886">
    <property type="term" value="P:intracellular protein transport"/>
    <property type="evidence" value="ECO:0007669"/>
    <property type="project" value="InterPro"/>
</dbReference>
<protein>
    <recommendedName>
        <fullName evidence="6">Clathrin light chain</fullName>
    </recommendedName>
</protein>
<comment type="function">
    <text evidence="6">Clathrin is the major protein of the polyhedral coat of coated pits and vesicles.</text>
</comment>
<feature type="region of interest" description="Disordered" evidence="8">
    <location>
        <begin position="30"/>
        <end position="55"/>
    </location>
</feature>